<evidence type="ECO:0000313" key="1">
    <source>
        <dbReference type="EMBL" id="MBP2019481.1"/>
    </source>
</evidence>
<sequence length="68" mass="6948">MSAIIRYCSAICTCDAEGAPDCAAVCSTWVATVCMLAIIASSRARTSGCSSMAMNGSRPPNIATRVTA</sequence>
<keyword evidence="2" id="KW-1185">Reference proteome</keyword>
<protein>
    <submittedName>
        <fullName evidence="1">Uncharacterized protein</fullName>
    </submittedName>
</protein>
<comment type="caution">
    <text evidence="1">The sequence shown here is derived from an EMBL/GenBank/DDBJ whole genome shotgun (WGS) entry which is preliminary data.</text>
</comment>
<dbReference type="Proteomes" id="UP001519289">
    <property type="component" value="Unassembled WGS sequence"/>
</dbReference>
<proteinExistence type="predicted"/>
<organism evidence="1 2">
    <name type="scientific">Symbiobacterium terraclitae</name>
    <dbReference type="NCBI Taxonomy" id="557451"/>
    <lineage>
        <taxon>Bacteria</taxon>
        <taxon>Bacillati</taxon>
        <taxon>Bacillota</taxon>
        <taxon>Clostridia</taxon>
        <taxon>Eubacteriales</taxon>
        <taxon>Symbiobacteriaceae</taxon>
        <taxon>Symbiobacterium</taxon>
    </lineage>
</organism>
<accession>A0ABS4JVC5</accession>
<reference evidence="1 2" key="1">
    <citation type="submission" date="2021-03" db="EMBL/GenBank/DDBJ databases">
        <title>Genomic Encyclopedia of Type Strains, Phase IV (KMG-IV): sequencing the most valuable type-strain genomes for metagenomic binning, comparative biology and taxonomic classification.</title>
        <authorList>
            <person name="Goeker M."/>
        </authorList>
    </citation>
    <scope>NUCLEOTIDE SEQUENCE [LARGE SCALE GENOMIC DNA]</scope>
    <source>
        <strain evidence="1 2">DSM 27138</strain>
    </source>
</reference>
<evidence type="ECO:0000313" key="2">
    <source>
        <dbReference type="Proteomes" id="UP001519289"/>
    </source>
</evidence>
<dbReference type="EMBL" id="JAGGLG010000029">
    <property type="protein sequence ID" value="MBP2019481.1"/>
    <property type="molecule type" value="Genomic_DNA"/>
</dbReference>
<gene>
    <name evidence="1" type="ORF">J2Z79_002920</name>
</gene>
<name>A0ABS4JVC5_9FIRM</name>